<keyword evidence="1" id="KW-0175">Coiled coil</keyword>
<name>A0A1V5SDH3_9BACT</name>
<feature type="signal peptide" evidence="2">
    <location>
        <begin position="1"/>
        <end position="28"/>
    </location>
</feature>
<dbReference type="Gene3D" id="6.10.250.3150">
    <property type="match status" value="1"/>
</dbReference>
<gene>
    <name evidence="4" type="ORF">BWY43_00450</name>
</gene>
<protein>
    <submittedName>
        <fullName evidence="4">N-acetylmuramoyl-L-alanine amidase domain-containing protein</fullName>
    </submittedName>
</protein>
<dbReference type="AlphaFoldDB" id="A0A1V5SDH3"/>
<dbReference type="Gene3D" id="3.90.1720.10">
    <property type="entry name" value="endopeptidase domain like (from Nostoc punctiforme)"/>
    <property type="match status" value="1"/>
</dbReference>
<feature type="chain" id="PRO_5012189732" evidence="2">
    <location>
        <begin position="29"/>
        <end position="383"/>
    </location>
</feature>
<dbReference type="EMBL" id="MWBO01000028">
    <property type="protein sequence ID" value="OQA52579.1"/>
    <property type="molecule type" value="Genomic_DNA"/>
</dbReference>
<dbReference type="Pfam" id="PF05257">
    <property type="entry name" value="CHAP"/>
    <property type="match status" value="1"/>
</dbReference>
<accession>A0A1V5SDH3</accession>
<dbReference type="InterPro" id="IPR007921">
    <property type="entry name" value="CHAP_dom"/>
</dbReference>
<keyword evidence="2" id="KW-0732">Signal</keyword>
<organism evidence="4">
    <name type="scientific">candidate division WS2 bacterium ADurb.Bin280</name>
    <dbReference type="NCBI Taxonomy" id="1852829"/>
    <lineage>
        <taxon>Bacteria</taxon>
        <taxon>candidate division WS2</taxon>
    </lineage>
</organism>
<evidence type="ECO:0000313" key="4">
    <source>
        <dbReference type="EMBL" id="OQA52579.1"/>
    </source>
</evidence>
<evidence type="ECO:0000256" key="2">
    <source>
        <dbReference type="SAM" id="SignalP"/>
    </source>
</evidence>
<dbReference type="InterPro" id="IPR038765">
    <property type="entry name" value="Papain-like_cys_pep_sf"/>
</dbReference>
<evidence type="ECO:0000256" key="1">
    <source>
        <dbReference type="SAM" id="Coils"/>
    </source>
</evidence>
<reference evidence="4" key="1">
    <citation type="submission" date="2017-02" db="EMBL/GenBank/DDBJ databases">
        <title>Delving into the versatile metabolic prowess of the omnipresent phylum Bacteroidetes.</title>
        <authorList>
            <person name="Nobu M.K."/>
            <person name="Mei R."/>
            <person name="Narihiro T."/>
            <person name="Kuroda K."/>
            <person name="Liu W.-T."/>
        </authorList>
    </citation>
    <scope>NUCLEOTIDE SEQUENCE</scope>
    <source>
        <strain evidence="4">ADurb.Bin280</strain>
    </source>
</reference>
<dbReference type="PROSITE" id="PS50911">
    <property type="entry name" value="CHAP"/>
    <property type="match status" value="1"/>
</dbReference>
<evidence type="ECO:0000259" key="3">
    <source>
        <dbReference type="PROSITE" id="PS50911"/>
    </source>
</evidence>
<dbReference type="Proteomes" id="UP000485367">
    <property type="component" value="Unassembled WGS sequence"/>
</dbReference>
<feature type="domain" description="Peptidase C51" evidence="3">
    <location>
        <begin position="252"/>
        <end position="383"/>
    </location>
</feature>
<comment type="caution">
    <text evidence="4">The sequence shown here is derived from an EMBL/GenBank/DDBJ whole genome shotgun (WGS) entry which is preliminary data.</text>
</comment>
<feature type="coiled-coil region" evidence="1">
    <location>
        <begin position="31"/>
        <end position="237"/>
    </location>
</feature>
<sequence length="383" mass="42715">MKEGIVKRAVKVLSVLLITSFSFGQSQAASLDDLLNKRNSLNQEVEKYESAAESKAAEANSLSKQIGSLESDISSTQQKIEQTSTQIDEASKTIESLSGDIELKQKELESLKARLDDSIREIYKASNKSDYELILSGSNFSDIINQSKYIQSVENQVKSVYAQVKQAKKDMEQRKSDQEAKKAELDQLNNQQISYKKSAENQVSQKENLKSMTLQQQKEYEALVKKLQKEVSQVSAAIYAERQRRVSGGKETLTGGSGGYPYSCGNVDPWRFYTCQCTSYAAWYWNVVLGKSWTNTRPGSGDAKNWPTLARDQGYNVSSSPRVGAIISWLGSSITSSHGHVAIVEAVNSDGTIDISEYNWVKESYSYRHNVTPSDYGGHSYIY</sequence>
<proteinExistence type="predicted"/>
<dbReference type="SUPFAM" id="SSF54001">
    <property type="entry name" value="Cysteine proteinases"/>
    <property type="match status" value="1"/>
</dbReference>